<feature type="region of interest" description="Disordered" evidence="1">
    <location>
        <begin position="43"/>
        <end position="84"/>
    </location>
</feature>
<feature type="domain" description="U1-type" evidence="2">
    <location>
        <begin position="155"/>
        <end position="189"/>
    </location>
</feature>
<sequence>MEMVLLQSSVDSGLLHAPSQEMPTKQSLIGIKRKAVSQNLADQAPQGNHDQLPFPEHSQSRQLVLRHSQGQQPLLQQSDSQRPPPKQIGSFWCNICKMNCGNAFNLNCHFQGKKHHAKWVEVSQCMSSEPSGNEVKRRKNTKRRASNNSMPSNQVAYFWCNLCNVNCGNAFNLECHSQGKKHKAKLNEAFGSRKTIPDGKKVKRSKKTKPPKPSLLG</sequence>
<organism evidence="3 4">
    <name type="scientific">Cocos nucifera</name>
    <name type="common">Coconut palm</name>
    <dbReference type="NCBI Taxonomy" id="13894"/>
    <lineage>
        <taxon>Eukaryota</taxon>
        <taxon>Viridiplantae</taxon>
        <taxon>Streptophyta</taxon>
        <taxon>Embryophyta</taxon>
        <taxon>Tracheophyta</taxon>
        <taxon>Spermatophyta</taxon>
        <taxon>Magnoliopsida</taxon>
        <taxon>Liliopsida</taxon>
        <taxon>Arecaceae</taxon>
        <taxon>Arecoideae</taxon>
        <taxon>Cocoseae</taxon>
        <taxon>Attaleinae</taxon>
        <taxon>Cocos</taxon>
    </lineage>
</organism>
<name>A0A8K0I8M2_COCNU</name>
<evidence type="ECO:0000313" key="3">
    <source>
        <dbReference type="EMBL" id="KAG1342009.1"/>
    </source>
</evidence>
<protein>
    <submittedName>
        <fullName evidence="3">Putative zinc finger protein</fullName>
    </submittedName>
</protein>
<dbReference type="InterPro" id="IPR003604">
    <property type="entry name" value="Matrin/U1-like-C_Znf_C2H2"/>
</dbReference>
<dbReference type="Proteomes" id="UP000797356">
    <property type="component" value="Chromosome 5"/>
</dbReference>
<feature type="compositionally biased region" description="Basic residues" evidence="1">
    <location>
        <begin position="201"/>
        <end position="210"/>
    </location>
</feature>
<feature type="compositionally biased region" description="Basic residues" evidence="1">
    <location>
        <begin position="136"/>
        <end position="145"/>
    </location>
</feature>
<dbReference type="PANTHER" id="PTHR47487:SF18">
    <property type="entry name" value="EXPRESSED PROTEIN"/>
    <property type="match status" value="1"/>
</dbReference>
<dbReference type="SMART" id="SM00451">
    <property type="entry name" value="ZnF_U1"/>
    <property type="match status" value="2"/>
</dbReference>
<evidence type="ECO:0000259" key="2">
    <source>
        <dbReference type="SMART" id="SM00451"/>
    </source>
</evidence>
<dbReference type="EMBL" id="CM017876">
    <property type="protein sequence ID" value="KAG1342009.1"/>
    <property type="molecule type" value="Genomic_DNA"/>
</dbReference>
<dbReference type="InterPro" id="IPR036236">
    <property type="entry name" value="Znf_C2H2_sf"/>
</dbReference>
<dbReference type="Gene3D" id="3.30.160.60">
    <property type="entry name" value="Classic Zinc Finger"/>
    <property type="match status" value="2"/>
</dbReference>
<reference evidence="3" key="2">
    <citation type="submission" date="2019-07" db="EMBL/GenBank/DDBJ databases">
        <authorList>
            <person name="Yang Y."/>
            <person name="Bocs S."/>
            <person name="Baudouin L."/>
        </authorList>
    </citation>
    <scope>NUCLEOTIDE SEQUENCE</scope>
    <source>
        <tissue evidence="3">Spear leaf of Hainan Tall coconut</tissue>
    </source>
</reference>
<feature type="region of interest" description="Disordered" evidence="1">
    <location>
        <begin position="186"/>
        <end position="217"/>
    </location>
</feature>
<evidence type="ECO:0000256" key="1">
    <source>
        <dbReference type="SAM" id="MobiDB-lite"/>
    </source>
</evidence>
<dbReference type="SUPFAM" id="SSF57667">
    <property type="entry name" value="beta-beta-alpha zinc fingers"/>
    <property type="match status" value="2"/>
</dbReference>
<evidence type="ECO:0000313" key="4">
    <source>
        <dbReference type="Proteomes" id="UP000797356"/>
    </source>
</evidence>
<dbReference type="GO" id="GO:0008270">
    <property type="term" value="F:zinc ion binding"/>
    <property type="evidence" value="ECO:0007669"/>
    <property type="project" value="InterPro"/>
</dbReference>
<dbReference type="OrthoDB" id="694733at2759"/>
<gene>
    <name evidence="3" type="ORF">COCNU_05G002380</name>
</gene>
<keyword evidence="4" id="KW-1185">Reference proteome</keyword>
<comment type="caution">
    <text evidence="3">The sequence shown here is derived from an EMBL/GenBank/DDBJ whole genome shotgun (WGS) entry which is preliminary data.</text>
</comment>
<accession>A0A8K0I8M2</accession>
<dbReference type="InterPro" id="IPR013087">
    <property type="entry name" value="Znf_C2H2_type"/>
</dbReference>
<dbReference type="GO" id="GO:0003676">
    <property type="term" value="F:nucleic acid binding"/>
    <property type="evidence" value="ECO:0007669"/>
    <property type="project" value="InterPro"/>
</dbReference>
<reference evidence="3" key="1">
    <citation type="journal article" date="2017" name="Gigascience">
        <title>The genome draft of coconut (Cocos nucifera).</title>
        <authorList>
            <person name="Xiao Y."/>
            <person name="Xu P."/>
            <person name="Fan H."/>
            <person name="Baudouin L."/>
            <person name="Xia W."/>
            <person name="Bocs S."/>
            <person name="Xu J."/>
            <person name="Li Q."/>
            <person name="Guo A."/>
            <person name="Zhou L."/>
            <person name="Li J."/>
            <person name="Wu Y."/>
            <person name="Ma Z."/>
            <person name="Armero A."/>
            <person name="Issali A.E."/>
            <person name="Liu N."/>
            <person name="Peng M."/>
            <person name="Yang Y."/>
        </authorList>
    </citation>
    <scope>NUCLEOTIDE SEQUENCE</scope>
    <source>
        <tissue evidence="3">Spear leaf of Hainan Tall coconut</tissue>
    </source>
</reference>
<dbReference type="PANTHER" id="PTHR47487">
    <property type="entry name" value="OS06G0651300 PROTEIN-RELATED"/>
    <property type="match status" value="1"/>
</dbReference>
<dbReference type="AlphaFoldDB" id="A0A8K0I8M2"/>
<feature type="compositionally biased region" description="Polar residues" evidence="1">
    <location>
        <begin position="68"/>
        <end position="81"/>
    </location>
</feature>
<feature type="domain" description="U1-type" evidence="2">
    <location>
        <begin position="88"/>
        <end position="122"/>
    </location>
</feature>
<proteinExistence type="predicted"/>
<feature type="region of interest" description="Disordered" evidence="1">
    <location>
        <begin position="128"/>
        <end position="149"/>
    </location>
</feature>
<dbReference type="Pfam" id="PF12874">
    <property type="entry name" value="zf-met"/>
    <property type="match status" value="2"/>
</dbReference>